<gene>
    <name evidence="1" type="ORF">FJTKL_08885</name>
</gene>
<evidence type="ECO:0000313" key="2">
    <source>
        <dbReference type="Proteomes" id="UP001600888"/>
    </source>
</evidence>
<accession>A0ABR4EPZ1</accession>
<sequence>MAKPLLCESVTKHPQSTVSTLLAAHPITKTEVTTVASAVHLSHRRPRIILASKSLQHPFPVLSGAHLRPLDWCIVRPGRTERLPFTCSTFRHPPTHTHCTYHITPPPPQTTLHRALTTRQRTQRNRKQPIHDQY</sequence>
<evidence type="ECO:0000313" key="1">
    <source>
        <dbReference type="EMBL" id="KAL2284505.1"/>
    </source>
</evidence>
<keyword evidence="2" id="KW-1185">Reference proteome</keyword>
<name>A0ABR4EPZ1_9PEZI</name>
<dbReference type="Proteomes" id="UP001600888">
    <property type="component" value="Unassembled WGS sequence"/>
</dbReference>
<protein>
    <submittedName>
        <fullName evidence="1">Uncharacterized protein</fullName>
    </submittedName>
</protein>
<dbReference type="EMBL" id="JBAWTH010000036">
    <property type="protein sequence ID" value="KAL2284505.1"/>
    <property type="molecule type" value="Genomic_DNA"/>
</dbReference>
<reference evidence="1 2" key="1">
    <citation type="submission" date="2024-03" db="EMBL/GenBank/DDBJ databases">
        <title>A high-quality draft genome sequence of Diaporthe vaccinii, a causative agent of upright dieback and viscid rot disease in cranberry plants.</title>
        <authorList>
            <person name="Sarrasin M."/>
            <person name="Lang B.F."/>
            <person name="Burger G."/>
        </authorList>
    </citation>
    <scope>NUCLEOTIDE SEQUENCE [LARGE SCALE GENOMIC DNA]</scope>
    <source>
        <strain evidence="1 2">IS7</strain>
    </source>
</reference>
<comment type="caution">
    <text evidence="1">The sequence shown here is derived from an EMBL/GenBank/DDBJ whole genome shotgun (WGS) entry which is preliminary data.</text>
</comment>
<proteinExistence type="predicted"/>
<organism evidence="1 2">
    <name type="scientific">Diaporthe vaccinii</name>
    <dbReference type="NCBI Taxonomy" id="105482"/>
    <lineage>
        <taxon>Eukaryota</taxon>
        <taxon>Fungi</taxon>
        <taxon>Dikarya</taxon>
        <taxon>Ascomycota</taxon>
        <taxon>Pezizomycotina</taxon>
        <taxon>Sordariomycetes</taxon>
        <taxon>Sordariomycetidae</taxon>
        <taxon>Diaporthales</taxon>
        <taxon>Diaporthaceae</taxon>
        <taxon>Diaporthe</taxon>
        <taxon>Diaporthe eres species complex</taxon>
    </lineage>
</organism>